<accession>A0ABX3A4R7</accession>
<dbReference type="EMBL" id="MDTU01000006">
    <property type="protein sequence ID" value="ODN41114.1"/>
    <property type="molecule type" value="Genomic_DNA"/>
</dbReference>
<name>A0ABX3A4R7_9GAMM</name>
<evidence type="ECO:0000313" key="2">
    <source>
        <dbReference type="Proteomes" id="UP000094329"/>
    </source>
</evidence>
<dbReference type="Proteomes" id="UP000094329">
    <property type="component" value="Unassembled WGS sequence"/>
</dbReference>
<keyword evidence="2" id="KW-1185">Reference proteome</keyword>
<evidence type="ECO:0000313" key="1">
    <source>
        <dbReference type="EMBL" id="ODN41114.1"/>
    </source>
</evidence>
<reference evidence="1 2" key="1">
    <citation type="submission" date="2016-08" db="EMBL/GenBank/DDBJ databases">
        <title>Draft genome sequence of Candidatus Piscirickettsia litoralis, from seawater.</title>
        <authorList>
            <person name="Wan X."/>
            <person name="Lee A.J."/>
            <person name="Hou S."/>
            <person name="Donachie S.P."/>
        </authorList>
    </citation>
    <scope>NUCLEOTIDE SEQUENCE [LARGE SCALE GENOMIC DNA]</scope>
    <source>
        <strain evidence="1 2">Y2</strain>
    </source>
</reference>
<dbReference type="RefSeq" id="WP_069314387.1">
    <property type="nucleotide sequence ID" value="NZ_MDTU01000006.1"/>
</dbReference>
<sequence length="93" mass="10045">MISQALQQAQTFQQVVDMINAANNDESIPYHGGVDCANTGDELAGQYAYDAADEAGYGIDEHNLEAHLELLSEAGAKFDHSKAMAEAMRIKKS</sequence>
<dbReference type="CDD" id="cd22257">
    <property type="entry name" value="AcrIF6-like"/>
    <property type="match status" value="1"/>
</dbReference>
<proteinExistence type="predicted"/>
<protein>
    <submittedName>
        <fullName evidence="1">Uncharacterized protein</fullName>
    </submittedName>
</protein>
<gene>
    <name evidence="1" type="ORF">BGC07_17725</name>
</gene>
<comment type="caution">
    <text evidence="1">The sequence shown here is derived from an EMBL/GenBank/DDBJ whole genome shotgun (WGS) entry which is preliminary data.</text>
</comment>
<organism evidence="1 2">
    <name type="scientific">Piscirickettsia litoralis</name>
    <dbReference type="NCBI Taxonomy" id="1891921"/>
    <lineage>
        <taxon>Bacteria</taxon>
        <taxon>Pseudomonadati</taxon>
        <taxon>Pseudomonadota</taxon>
        <taxon>Gammaproteobacteria</taxon>
        <taxon>Thiotrichales</taxon>
        <taxon>Piscirickettsiaceae</taxon>
        <taxon>Piscirickettsia</taxon>
    </lineage>
</organism>